<dbReference type="EMBL" id="CP074691">
    <property type="protein sequence ID" value="QVL36391.1"/>
    <property type="molecule type" value="Genomic_DNA"/>
</dbReference>
<dbReference type="Proteomes" id="UP000682204">
    <property type="component" value="Chromosome"/>
</dbReference>
<accession>A0ACD1DW81</accession>
<keyword evidence="2" id="KW-1185">Reference proteome</keyword>
<evidence type="ECO:0000313" key="1">
    <source>
        <dbReference type="EMBL" id="QVL36391.1"/>
    </source>
</evidence>
<sequence length="393" mass="41776">MAFRRRRLPALAAGLLFVALLAGAAFVLRQRRADLASAPQADRPLQAVETVIARAGSVREGQSYLGRVEAEKTVILASRLLSTVTERAVDEGDAVGEGDLLIVLDDREIVHRLAAAEAEKARLTAERRRLEAQSRGAAAMKSHWSREAERFEALAEEEAVSVSRAEEVRSRADSLAADHEASRAALDAVDAALKALDAERKTLTVQQSYSRVRAPFAGRILTVAVEAGETVAAGRELIRMESGGARKVLFDVPREEGSAVTLGHSVVVDGPSGPVEGTVSLVRPAVDSRQRVTVEALLDGGEALLSGAVVPLRLEGPKRAGVVIPREALIESDGGQGVYAVREGTLLFLPVRSVAGDGRSLVVDGLNGGEHVVVRPYLGWSRLSPGQAVREIP</sequence>
<gene>
    <name evidence="1" type="ORF">KIH16_00760</name>
</gene>
<reference evidence="1" key="1">
    <citation type="submission" date="2021-05" db="EMBL/GenBank/DDBJ databases">
        <title>An isolated secondary fermenter in methanogenic hydrocarbon-degrading communities.</title>
        <authorList>
            <person name="Liu Y.-F."/>
            <person name="Liu Z.-l."/>
        </authorList>
    </citation>
    <scope>NUCLEOTIDE SEQUENCE</scope>
    <source>
        <strain evidence="1">L-13</strain>
    </source>
</reference>
<organism evidence="1 2">
    <name type="scientific">Aminirod propionatiphilus</name>
    <dbReference type="NCBI Taxonomy" id="3415223"/>
    <lineage>
        <taxon>Bacteria</taxon>
        <taxon>Thermotogati</taxon>
        <taxon>Synergistota</taxon>
        <taxon>Synergistia</taxon>
        <taxon>Synergistales</taxon>
        <taxon>Aminiphilaceae</taxon>
        <taxon>Aminirod</taxon>
    </lineage>
</organism>
<protein>
    <submittedName>
        <fullName evidence="1">Efflux RND transporter periplasmic adaptor subunit</fullName>
    </submittedName>
</protein>
<evidence type="ECO:0000313" key="2">
    <source>
        <dbReference type="Proteomes" id="UP000682204"/>
    </source>
</evidence>
<name>A0ACD1DW81_9BACT</name>
<proteinExistence type="predicted"/>